<organism evidence="2 3">
    <name type="scientific">Halocaridina rubra</name>
    <name type="common">Hawaiian red shrimp</name>
    <dbReference type="NCBI Taxonomy" id="373956"/>
    <lineage>
        <taxon>Eukaryota</taxon>
        <taxon>Metazoa</taxon>
        <taxon>Ecdysozoa</taxon>
        <taxon>Arthropoda</taxon>
        <taxon>Crustacea</taxon>
        <taxon>Multicrustacea</taxon>
        <taxon>Malacostraca</taxon>
        <taxon>Eumalacostraca</taxon>
        <taxon>Eucarida</taxon>
        <taxon>Decapoda</taxon>
        <taxon>Pleocyemata</taxon>
        <taxon>Caridea</taxon>
        <taxon>Atyoidea</taxon>
        <taxon>Atyidae</taxon>
        <taxon>Halocaridina</taxon>
    </lineage>
</organism>
<gene>
    <name evidence="2" type="ORF">SK128_000842</name>
</gene>
<proteinExistence type="predicted"/>
<keyword evidence="3" id="KW-1185">Reference proteome</keyword>
<dbReference type="Gene3D" id="3.30.160.60">
    <property type="entry name" value="Classic Zinc Finger"/>
    <property type="match status" value="1"/>
</dbReference>
<dbReference type="Proteomes" id="UP001381693">
    <property type="component" value="Unassembled WGS sequence"/>
</dbReference>
<evidence type="ECO:0000256" key="1">
    <source>
        <dbReference type="SAM" id="MobiDB-lite"/>
    </source>
</evidence>
<feature type="non-terminal residue" evidence="2">
    <location>
        <position position="108"/>
    </location>
</feature>
<dbReference type="AlphaFoldDB" id="A0AAN8WN13"/>
<dbReference type="EMBL" id="JAXCGZ010019565">
    <property type="protein sequence ID" value="KAK7065983.1"/>
    <property type="molecule type" value="Genomic_DNA"/>
</dbReference>
<sequence>MSKKENREDCDYEDKLSTSSNRDVGSSTGVSGTKRKMSKKYPQHFRGEWLADPEMKSWLAINKNYPTNQSAFCKMCCCTLNPKLSVLQYHMKSKKHRARTESAQGSNK</sequence>
<comment type="caution">
    <text evidence="2">The sequence shown here is derived from an EMBL/GenBank/DDBJ whole genome shotgun (WGS) entry which is preliminary data.</text>
</comment>
<evidence type="ECO:0000313" key="2">
    <source>
        <dbReference type="EMBL" id="KAK7065983.1"/>
    </source>
</evidence>
<accession>A0AAN8WN13</accession>
<feature type="region of interest" description="Disordered" evidence="1">
    <location>
        <begin position="1"/>
        <end position="39"/>
    </location>
</feature>
<name>A0AAN8WN13_HALRR</name>
<reference evidence="2 3" key="1">
    <citation type="submission" date="2023-11" db="EMBL/GenBank/DDBJ databases">
        <title>Halocaridina rubra genome assembly.</title>
        <authorList>
            <person name="Smith C."/>
        </authorList>
    </citation>
    <scope>NUCLEOTIDE SEQUENCE [LARGE SCALE GENOMIC DNA]</scope>
    <source>
        <strain evidence="2">EP-1</strain>
        <tissue evidence="2">Whole</tissue>
    </source>
</reference>
<feature type="compositionally biased region" description="Basic and acidic residues" evidence="1">
    <location>
        <begin position="1"/>
        <end position="16"/>
    </location>
</feature>
<evidence type="ECO:0000313" key="3">
    <source>
        <dbReference type="Proteomes" id="UP001381693"/>
    </source>
</evidence>
<feature type="compositionally biased region" description="Polar residues" evidence="1">
    <location>
        <begin position="17"/>
        <end position="31"/>
    </location>
</feature>
<protein>
    <submittedName>
        <fullName evidence="2">Uncharacterized protein</fullName>
    </submittedName>
</protein>